<dbReference type="GO" id="GO:0003964">
    <property type="term" value="F:RNA-directed DNA polymerase activity"/>
    <property type="evidence" value="ECO:0007669"/>
    <property type="project" value="UniProtKB-KW"/>
</dbReference>
<dbReference type="PANTHER" id="PTHR37015:SF1">
    <property type="entry name" value="REVERSE TRANSCRIPTASE DOMAIN-CONTAINING PROTEIN"/>
    <property type="match status" value="1"/>
</dbReference>
<keyword evidence="2" id="KW-0548">Nucleotidyltransferase</keyword>
<evidence type="ECO:0000313" key="2">
    <source>
        <dbReference type="EMBL" id="KAK9420859.1"/>
    </source>
</evidence>
<dbReference type="InterPro" id="IPR046341">
    <property type="entry name" value="SET_dom_sf"/>
</dbReference>
<dbReference type="EMBL" id="JARVKF010000223">
    <property type="protein sequence ID" value="KAK9420859.1"/>
    <property type="molecule type" value="Genomic_DNA"/>
</dbReference>
<dbReference type="SUPFAM" id="SSF82199">
    <property type="entry name" value="SET domain"/>
    <property type="match status" value="1"/>
</dbReference>
<dbReference type="Proteomes" id="UP001408356">
    <property type="component" value="Unassembled WGS sequence"/>
</dbReference>
<proteinExistence type="predicted"/>
<name>A0ABR2V1R5_9PEZI</name>
<gene>
    <name evidence="2" type="ORF">SUNI508_00950</name>
</gene>
<accession>A0ABR2V1R5</accession>
<keyword evidence="2" id="KW-0808">Transferase</keyword>
<dbReference type="PANTHER" id="PTHR37015">
    <property type="entry name" value="REVERSE TRANSCRIPTASE DOMAIN-CONTAINING PROTEIN"/>
    <property type="match status" value="1"/>
</dbReference>
<protein>
    <submittedName>
        <fullName evidence="2">Reverse transcriptase domain-containing protein</fullName>
    </submittedName>
</protein>
<evidence type="ECO:0000259" key="1">
    <source>
        <dbReference type="PROSITE" id="PS50280"/>
    </source>
</evidence>
<organism evidence="2 3">
    <name type="scientific">Seiridium unicorne</name>
    <dbReference type="NCBI Taxonomy" id="138068"/>
    <lineage>
        <taxon>Eukaryota</taxon>
        <taxon>Fungi</taxon>
        <taxon>Dikarya</taxon>
        <taxon>Ascomycota</taxon>
        <taxon>Pezizomycotina</taxon>
        <taxon>Sordariomycetes</taxon>
        <taxon>Xylariomycetidae</taxon>
        <taxon>Amphisphaeriales</taxon>
        <taxon>Sporocadaceae</taxon>
        <taxon>Seiridium</taxon>
    </lineage>
</organism>
<dbReference type="Gene3D" id="3.90.1410.10">
    <property type="entry name" value="set domain protein methyltransferase, domain 1"/>
    <property type="match status" value="1"/>
</dbReference>
<dbReference type="PROSITE" id="PS50280">
    <property type="entry name" value="SET"/>
    <property type="match status" value="1"/>
</dbReference>
<feature type="domain" description="SET" evidence="1">
    <location>
        <begin position="14"/>
        <end position="223"/>
    </location>
</feature>
<evidence type="ECO:0000313" key="3">
    <source>
        <dbReference type="Proteomes" id="UP001408356"/>
    </source>
</evidence>
<reference evidence="2 3" key="1">
    <citation type="journal article" date="2024" name="J. Plant Pathol.">
        <title>Sequence and assembly of the genome of Seiridium unicorne, isolate CBS 538.82, causal agent of cypress canker disease.</title>
        <authorList>
            <person name="Scali E."/>
            <person name="Rocca G.D."/>
            <person name="Danti R."/>
            <person name="Garbelotto M."/>
            <person name="Barberini S."/>
            <person name="Baroncelli R."/>
            <person name="Emiliani G."/>
        </authorList>
    </citation>
    <scope>NUCLEOTIDE SEQUENCE [LARGE SCALE GENOMIC DNA]</scope>
    <source>
        <strain evidence="2 3">BM-138-508</strain>
    </source>
</reference>
<keyword evidence="2" id="KW-0695">RNA-directed DNA polymerase</keyword>
<keyword evidence="3" id="KW-1185">Reference proteome</keyword>
<dbReference type="InterPro" id="IPR001214">
    <property type="entry name" value="SET_dom"/>
</dbReference>
<dbReference type="Pfam" id="PF00856">
    <property type="entry name" value="SET"/>
    <property type="match status" value="1"/>
</dbReference>
<sequence length="1331" mass="151212">MALVDQLLEWAGERGIELNGILPQRLPGRGVGVIATRSIKADEVVLEVPTSSLRSIDTVPKVIRSKLPKDITVHGLLAADLALDTTSKHIIWNAVCPSPEDFASMPLLWPASLQPLLPGPAKKLLSKQQAKLAKDWAAVSAAFPDLDENRYTYGWLLANTRTFYYLSPTLRKRTKEDRMVLQPVADLFNHADEGCKVNFDAKSFVVQANRAYEKDEEVRICYGRHGGDFLMVEYGFVMDENQWDEVGLDEVVLPELDEKQKEMLEDRGFLGGYVLDQGQVCYRTQVAMRTLCCNSRQWTRFVDGMDDGERSQGDVNKRLVKLLENYRGVIKRMADSIKGMEEGEVEVVQTIGAGRHSRDDRAQMDLVNARRQERIFEDSTGSPGIHEQMSHDSVQTMCVLTAKFKPNMAPPASVLSRTLQSISVAKIQEIEKRRARYEECKNGVLEQADQFPNDPHKRIARLARGLLDLYPEATHDQKVKNIKYWLQQARYDASVPAEMLHSWEEVLRSKLEVQSRKLGLAHLYSQLVTEWMNPANPIGEVPVVDDASFEIVDRQKERLQELCDKFERVVFEPLETDEVEIDLFMSDLFEGDEASKSLEGLRRQMQYAGESLMTRKNPFDIMTLKWCLRGLLAEDLLSDEKQVILRDFLENEMALKEIGDVLNMRYADFDSWQWQAGKDGIPVLPRQQLNGKYRIWMDEDVLQAIFIEFVGIQCCIKVKPILRDLIGDSASWKWTTGTKPRTVDRLRREYYTNESLSRENTVNLQRKSRYIDQFFLSQLPGSVNALGSGTYVNDGAGSEDEGDKKAAQNIKQELLRTIATEVLLGRRLSGSVVVIQSDLKWYATGLSHNTIFAVMRFFGLPDKLIAFYRKVIEAPLNMTPASDRNGPRDPKTRRRGVPMAHATEKFIGELILFVMDLVVNRETGLLLYRLHDDLFLCGEPARCAKAWKVMGLFAKVMGLEFNMHKTGSVYLTNDEISRDPSIQSSLPSGPIEIGHLLLDPKSGEWVIDQKQVETHVAQLGKQLAACDSILSWVQTWNSCIGRFFSHTFGEPAFCLGPKHLDSILETYEHMQTVLFSNAAESTKGDHLGSDTAESGNVVQYLKARIEERFGVSDIPNAFIFLPEQLGGLGVRNPFIPMLVLRESLCEPHNSPQDIIEAWLIDEKETYLELKKSFYELPTVEDRLRRCRAPPFTTALKVYKQGKASAHGNLSQEELETFFSYEECFSTREDTSRSMLKTYQKLIATPSLKEPDLHEDVAIALSDLRLTRDNGSMIAQQGDAKAKTSETKWALQMFRDELLDRYGGLRLVDEKFLTLGVLTMMRSKAIRWNMVL</sequence>
<comment type="caution">
    <text evidence="2">The sequence shown here is derived from an EMBL/GenBank/DDBJ whole genome shotgun (WGS) entry which is preliminary data.</text>
</comment>